<gene>
    <name evidence="1" type="ORF">GCM10022215_05710</name>
</gene>
<dbReference type="InterPro" id="IPR008930">
    <property type="entry name" value="Terpenoid_cyclase/PrenylTrfase"/>
</dbReference>
<evidence type="ECO:0000313" key="2">
    <source>
        <dbReference type="Proteomes" id="UP001501495"/>
    </source>
</evidence>
<comment type="caution">
    <text evidence="1">The sequence shown here is derived from an EMBL/GenBank/DDBJ whole genome shotgun (WGS) entry which is preliminary data.</text>
</comment>
<organism evidence="1 2">
    <name type="scientific">Nocardioides fonticola</name>
    <dbReference type="NCBI Taxonomy" id="450363"/>
    <lineage>
        <taxon>Bacteria</taxon>
        <taxon>Bacillati</taxon>
        <taxon>Actinomycetota</taxon>
        <taxon>Actinomycetes</taxon>
        <taxon>Propionibacteriales</taxon>
        <taxon>Nocardioidaceae</taxon>
        <taxon>Nocardioides</taxon>
    </lineage>
</organism>
<dbReference type="CDD" id="cd00688">
    <property type="entry name" value="ISOPREN_C2_like"/>
    <property type="match status" value="1"/>
</dbReference>
<dbReference type="SUPFAM" id="SSF48239">
    <property type="entry name" value="Terpenoid cyclases/Protein prenyltransferases"/>
    <property type="match status" value="1"/>
</dbReference>
<dbReference type="Gene3D" id="1.50.10.20">
    <property type="match status" value="1"/>
</dbReference>
<dbReference type="EMBL" id="BAAAZH010000004">
    <property type="protein sequence ID" value="GAA4110527.1"/>
    <property type="molecule type" value="Genomic_DNA"/>
</dbReference>
<dbReference type="Proteomes" id="UP001501495">
    <property type="component" value="Unassembled WGS sequence"/>
</dbReference>
<sequence length="554" mass="56388">MPEPGVVLPLCSGKDLMHRHSRIRALVAVSAASLALGGLAVLPAQATARAAAPTAARATSSDQAAVWLAAQLTDGVIHNDQYDDIGLTIDTGLAADAIGEAGAVSTIANGVAGQVAGYVGDGTTESYAGALGKAATFAEIAGRDPRAFGGVDLIGRLEARVTGSGAAAGRIVDQSQYGDYANVIGQAFAVQALSGASSASAASALAFLLKQQCDAGYFRLNFSAAGAAAQDCDGSAAADAKPSVDATATVLRVLLSLDTFDDAVNASIDAAIVWLEKQQYADGSFGSDDQIVTENANSTGLAGWALGLAQERKPARRAAEWLRAHQVANAGACVSYATADTGAIAYDDAALADLAGKKITAETQDQFRRATAQALPALQYARPRGDIVAPFTAEYVKAGTQQIIVVRNAAPGELVCLSTQDGSDAVARRANKIGGAKAGFKLPKTTGRTVILVSTVDGLADKVTIKALGETTFEVTAKRTVARGGLQSVVVTGLAPAETLGLSVGGRLVKSGQANAKGVYRTTYRVTGAPGRTRLLVTGAFSGRQGTATYTVTR</sequence>
<keyword evidence="2" id="KW-1185">Reference proteome</keyword>
<name>A0ABP7XBV7_9ACTN</name>
<reference evidence="2" key="1">
    <citation type="journal article" date="2019" name="Int. J. Syst. Evol. Microbiol.">
        <title>The Global Catalogue of Microorganisms (GCM) 10K type strain sequencing project: providing services to taxonomists for standard genome sequencing and annotation.</title>
        <authorList>
            <consortium name="The Broad Institute Genomics Platform"/>
            <consortium name="The Broad Institute Genome Sequencing Center for Infectious Disease"/>
            <person name="Wu L."/>
            <person name="Ma J."/>
        </authorList>
    </citation>
    <scope>NUCLEOTIDE SEQUENCE [LARGE SCALE GENOMIC DNA]</scope>
    <source>
        <strain evidence="2">JCM 16703</strain>
    </source>
</reference>
<proteinExistence type="predicted"/>
<protein>
    <recommendedName>
        <fullName evidence="3">Terpene cyclase/mutase family protein</fullName>
    </recommendedName>
</protein>
<evidence type="ECO:0008006" key="3">
    <source>
        <dbReference type="Google" id="ProtNLM"/>
    </source>
</evidence>
<accession>A0ABP7XBV7</accession>
<evidence type="ECO:0000313" key="1">
    <source>
        <dbReference type="EMBL" id="GAA4110527.1"/>
    </source>
</evidence>